<keyword evidence="8" id="KW-0547">Nucleotide-binding</keyword>
<dbReference type="SUPFAM" id="SSF161098">
    <property type="entry name" value="MetI-like"/>
    <property type="match status" value="1"/>
</dbReference>
<evidence type="ECO:0000256" key="1">
    <source>
        <dbReference type="ARBA" id="ARBA00004202"/>
    </source>
</evidence>
<dbReference type="AlphaFoldDB" id="A0A1H4CF49"/>
<dbReference type="PROSITE" id="PS50928">
    <property type="entry name" value="ABC_TM1"/>
    <property type="match status" value="1"/>
</dbReference>
<keyword evidence="6" id="KW-1003">Cell membrane</keyword>
<evidence type="ECO:0000256" key="5">
    <source>
        <dbReference type="ARBA" id="ARBA00022448"/>
    </source>
</evidence>
<dbReference type="CDD" id="cd06261">
    <property type="entry name" value="TM_PBP2"/>
    <property type="match status" value="1"/>
</dbReference>
<feature type="transmembrane region" description="Helical" evidence="12">
    <location>
        <begin position="46"/>
        <end position="68"/>
    </location>
</feature>
<dbReference type="InterPro" id="IPR003593">
    <property type="entry name" value="AAA+_ATPase"/>
</dbReference>
<evidence type="ECO:0000259" key="14">
    <source>
        <dbReference type="PROSITE" id="PS50893"/>
    </source>
</evidence>
<evidence type="ECO:0000256" key="7">
    <source>
        <dbReference type="ARBA" id="ARBA00022692"/>
    </source>
</evidence>
<keyword evidence="13" id="KW-0175">Coiled coil</keyword>
<dbReference type="SMART" id="SM00062">
    <property type="entry name" value="PBPb"/>
    <property type="match status" value="2"/>
</dbReference>
<comment type="similarity">
    <text evidence="4">Belongs to the binding-protein-dependent transport system permease family. HisMQ subfamily.</text>
</comment>
<evidence type="ECO:0000256" key="10">
    <source>
        <dbReference type="ARBA" id="ARBA00022989"/>
    </source>
</evidence>
<dbReference type="PANTHER" id="PTHR43166">
    <property type="entry name" value="AMINO ACID IMPORT ATP-BINDING PROTEIN"/>
    <property type="match status" value="1"/>
</dbReference>
<dbReference type="CDD" id="cd13530">
    <property type="entry name" value="PBP2_peptides_like"/>
    <property type="match status" value="1"/>
</dbReference>
<dbReference type="SUPFAM" id="SSF52540">
    <property type="entry name" value="P-loop containing nucleoside triphosphate hydrolases"/>
    <property type="match status" value="1"/>
</dbReference>
<sequence length="922" mass="102430">MKKNILIAGSLLLTGCADITNNVAESFNNNLIAENRYQMILDGLQVTLIITLCATILGTLLGGLVCWMRMNRHKWLRHIASAYIDLMRGTPVLVLLMLMYYVLMAPIDATGIVVAIVTFALNTAAYISEMLRTSIQGIDRGQTEAGLALGYTQRQTFIRIILPQVVKAVMPVYQGEVISLLKGTSIVGYIAVNDMTRASDLIRSRTFDAFFPLIVTAIIYFLIAWLIGQLLTALLQRQRTKATAAAVMLTLSGLVAYVPSILTDAQATTADTTDAPPAIKALSGKRVGVIIGSIQDIAVSTMAPDADILRMTTTTDMMAALENGKVDVAGSESLTLIFNKELADKVDSVGAGLTPIPIGACFNQKNTELQQDFNSFLAEIRRDGTYQKIFDRWQKSANPSAMDIPQQRGTGRTVRIATYPAMPPFNFINSGKPSGLEIDLLTEWANRRNWQLEFLVMDFAAQIPAVQTGKADMAMGAISITEERQKQVLFSNGYIESHIVLITRKNEASIITNPSYSFSTEHPTSPWPWMVAILVIAGSGGWFIVRRKRYSQRQPTTNALEQPKDEKEAVISIAHMKKSYGTFDVLRDINLDVHRGEVISVIGPSGTGKSTFLRCLNLLEQPTGGSILIGGKDILERNADVPLLRRRMGMVFQSFNLFNGMSVLDNICLAPMQLLGKTREEAEKRAQQLLEMVGLAERATAMPEQLSGGQKQRVAIARALAMEPEILLFDEPTSALDPTMVSEVLGVMTKLAREGMTMIVVTHEMRFARQVSSRVLFFADGVIYEDGTPDQLFDHPQRERTRQFIQQIHEMHFLIETKQFDWYAMTAQMEQFCLHYNLQRQQIFAVLHVIDETLTILGTHPNTRLTLAYSEQEDTLQFIVNSPHAVDSSVFSQESDDIAVTILRNFSRNIHVDGSTLRITIK</sequence>
<reference evidence="16 17" key="1">
    <citation type="submission" date="2016-10" db="EMBL/GenBank/DDBJ databases">
        <authorList>
            <person name="de Groot N.N."/>
        </authorList>
    </citation>
    <scope>NUCLEOTIDE SEQUENCE [LARGE SCALE GENOMIC DNA]</scope>
    <source>
        <strain evidence="16 17">D31d</strain>
    </source>
</reference>
<keyword evidence="7 12" id="KW-0812">Transmembrane</keyword>
<feature type="transmembrane region" description="Helical" evidence="12">
    <location>
        <begin position="210"/>
        <end position="235"/>
    </location>
</feature>
<evidence type="ECO:0000313" key="16">
    <source>
        <dbReference type="EMBL" id="SEA58974.1"/>
    </source>
</evidence>
<evidence type="ECO:0000259" key="15">
    <source>
        <dbReference type="PROSITE" id="PS50928"/>
    </source>
</evidence>
<keyword evidence="5 12" id="KW-0813">Transport</keyword>
<keyword evidence="10 12" id="KW-1133">Transmembrane helix</keyword>
<dbReference type="GO" id="GO:0005524">
    <property type="term" value="F:ATP binding"/>
    <property type="evidence" value="ECO:0007669"/>
    <property type="project" value="UniProtKB-KW"/>
</dbReference>
<evidence type="ECO:0000256" key="9">
    <source>
        <dbReference type="ARBA" id="ARBA00022840"/>
    </source>
</evidence>
<comment type="subcellular location">
    <subcellularLocation>
        <location evidence="2">Cell inner membrane</location>
        <topology evidence="2">Multi-pass membrane protein</topology>
    </subcellularLocation>
    <subcellularLocation>
        <location evidence="12">Cell membrane</location>
        <topology evidence="12">Multi-pass membrane protein</topology>
    </subcellularLocation>
    <subcellularLocation>
        <location evidence="1">Cell membrane</location>
        <topology evidence="1">Peripheral membrane protein</topology>
    </subcellularLocation>
</comment>
<evidence type="ECO:0000256" key="8">
    <source>
        <dbReference type="ARBA" id="ARBA00022741"/>
    </source>
</evidence>
<organism evidence="16 17">
    <name type="scientific">Xylanibacter ruminicola</name>
    <name type="common">Prevotella ruminicola</name>
    <dbReference type="NCBI Taxonomy" id="839"/>
    <lineage>
        <taxon>Bacteria</taxon>
        <taxon>Pseudomonadati</taxon>
        <taxon>Bacteroidota</taxon>
        <taxon>Bacteroidia</taxon>
        <taxon>Bacteroidales</taxon>
        <taxon>Prevotellaceae</taxon>
        <taxon>Xylanibacter</taxon>
    </lineage>
</organism>
<evidence type="ECO:0000313" key="17">
    <source>
        <dbReference type="Proteomes" id="UP000182257"/>
    </source>
</evidence>
<dbReference type="Proteomes" id="UP000182257">
    <property type="component" value="Unassembled WGS sequence"/>
</dbReference>
<evidence type="ECO:0000256" key="13">
    <source>
        <dbReference type="SAM" id="Coils"/>
    </source>
</evidence>
<dbReference type="InterPro" id="IPR003439">
    <property type="entry name" value="ABC_transporter-like_ATP-bd"/>
</dbReference>
<dbReference type="Gene3D" id="3.40.50.300">
    <property type="entry name" value="P-loop containing nucleotide triphosphate hydrolases"/>
    <property type="match status" value="1"/>
</dbReference>
<evidence type="ECO:0000256" key="6">
    <source>
        <dbReference type="ARBA" id="ARBA00022475"/>
    </source>
</evidence>
<dbReference type="OrthoDB" id="9780431at2"/>
<dbReference type="GO" id="GO:0043190">
    <property type="term" value="C:ATP-binding cassette (ABC) transporter complex"/>
    <property type="evidence" value="ECO:0007669"/>
    <property type="project" value="InterPro"/>
</dbReference>
<dbReference type="InterPro" id="IPR000515">
    <property type="entry name" value="MetI-like"/>
</dbReference>
<evidence type="ECO:0000256" key="4">
    <source>
        <dbReference type="ARBA" id="ARBA00010072"/>
    </source>
</evidence>
<dbReference type="FunFam" id="3.40.50.300:FF:000020">
    <property type="entry name" value="Amino acid ABC transporter ATP-binding component"/>
    <property type="match status" value="1"/>
</dbReference>
<feature type="domain" description="ABC transporter" evidence="14">
    <location>
        <begin position="571"/>
        <end position="805"/>
    </location>
</feature>
<dbReference type="EMBL" id="FNRF01000003">
    <property type="protein sequence ID" value="SEA58974.1"/>
    <property type="molecule type" value="Genomic_DNA"/>
</dbReference>
<dbReference type="NCBIfam" id="TIGR01726">
    <property type="entry name" value="HEQRo_perm_3TM"/>
    <property type="match status" value="1"/>
</dbReference>
<dbReference type="PANTHER" id="PTHR43166:SF9">
    <property type="entry name" value="GLUTAMATE_ASPARTATE IMPORT ATP-BINDING PROTEIN GLTL"/>
    <property type="match status" value="1"/>
</dbReference>
<gene>
    <name evidence="16" type="ORF">SAMN05216462_1934</name>
</gene>
<protein>
    <submittedName>
        <fullName evidence="16">Polar amino acid transport system substrate-binding protein</fullName>
    </submittedName>
</protein>
<dbReference type="Pfam" id="PF00528">
    <property type="entry name" value="BPD_transp_1"/>
    <property type="match status" value="1"/>
</dbReference>
<dbReference type="InterPro" id="IPR010065">
    <property type="entry name" value="AA_ABC_transptr_permease_3TM"/>
</dbReference>
<dbReference type="SMART" id="SM00382">
    <property type="entry name" value="AAA"/>
    <property type="match status" value="1"/>
</dbReference>
<feature type="transmembrane region" description="Helical" evidence="12">
    <location>
        <begin position="80"/>
        <end position="103"/>
    </location>
</feature>
<accession>A0A1H4CF49</accession>
<name>A0A1H4CF49_XYLRU</name>
<keyword evidence="9" id="KW-0067">ATP-binding</keyword>
<dbReference type="Gene3D" id="1.10.3720.10">
    <property type="entry name" value="MetI-like"/>
    <property type="match status" value="1"/>
</dbReference>
<comment type="similarity">
    <text evidence="3">Belongs to the ABC transporter superfamily.</text>
</comment>
<dbReference type="InterPro" id="IPR027417">
    <property type="entry name" value="P-loop_NTPase"/>
</dbReference>
<dbReference type="GO" id="GO:0016887">
    <property type="term" value="F:ATP hydrolysis activity"/>
    <property type="evidence" value="ECO:0007669"/>
    <property type="project" value="InterPro"/>
</dbReference>
<keyword evidence="11 12" id="KW-0472">Membrane</keyword>
<evidence type="ECO:0000256" key="2">
    <source>
        <dbReference type="ARBA" id="ARBA00004429"/>
    </source>
</evidence>
<dbReference type="Gene3D" id="3.40.190.10">
    <property type="entry name" value="Periplasmic binding protein-like II"/>
    <property type="match status" value="3"/>
</dbReference>
<dbReference type="PROSITE" id="PS50893">
    <property type="entry name" value="ABC_TRANSPORTER_2"/>
    <property type="match status" value="1"/>
</dbReference>
<dbReference type="Pfam" id="PF00497">
    <property type="entry name" value="SBP_bac_3"/>
    <property type="match status" value="2"/>
</dbReference>
<proteinExistence type="inferred from homology"/>
<dbReference type="InterPro" id="IPR017871">
    <property type="entry name" value="ABC_transporter-like_CS"/>
</dbReference>
<feature type="domain" description="ABC transmembrane type-1" evidence="15">
    <location>
        <begin position="44"/>
        <end position="231"/>
    </location>
</feature>
<dbReference type="PROSITE" id="PS51257">
    <property type="entry name" value="PROKAR_LIPOPROTEIN"/>
    <property type="match status" value="1"/>
</dbReference>
<dbReference type="Pfam" id="PF00005">
    <property type="entry name" value="ABC_tran"/>
    <property type="match status" value="1"/>
</dbReference>
<dbReference type="InterPro" id="IPR035906">
    <property type="entry name" value="MetI-like_sf"/>
</dbReference>
<evidence type="ECO:0000256" key="3">
    <source>
        <dbReference type="ARBA" id="ARBA00005417"/>
    </source>
</evidence>
<dbReference type="InterPro" id="IPR050086">
    <property type="entry name" value="MetN_ABC_transporter-like"/>
</dbReference>
<dbReference type="GO" id="GO:0022857">
    <property type="term" value="F:transmembrane transporter activity"/>
    <property type="evidence" value="ECO:0007669"/>
    <property type="project" value="InterPro"/>
</dbReference>
<dbReference type="CDD" id="cd03262">
    <property type="entry name" value="ABC_HisP_GlnQ"/>
    <property type="match status" value="1"/>
</dbReference>
<dbReference type="InterPro" id="IPR001638">
    <property type="entry name" value="Solute-binding_3/MltF_N"/>
</dbReference>
<dbReference type="PROSITE" id="PS00211">
    <property type="entry name" value="ABC_TRANSPORTER_1"/>
    <property type="match status" value="1"/>
</dbReference>
<feature type="coiled-coil region" evidence="13">
    <location>
        <begin position="672"/>
        <end position="699"/>
    </location>
</feature>
<evidence type="ECO:0000256" key="12">
    <source>
        <dbReference type="RuleBase" id="RU363032"/>
    </source>
</evidence>
<feature type="transmembrane region" description="Helical" evidence="12">
    <location>
        <begin position="109"/>
        <end position="127"/>
    </location>
</feature>
<dbReference type="SUPFAM" id="SSF53850">
    <property type="entry name" value="Periplasmic binding protein-like II"/>
    <property type="match status" value="2"/>
</dbReference>
<evidence type="ECO:0000256" key="11">
    <source>
        <dbReference type="ARBA" id="ARBA00023136"/>
    </source>
</evidence>